<organism evidence="2">
    <name type="scientific">viral metagenome</name>
    <dbReference type="NCBI Taxonomy" id="1070528"/>
    <lineage>
        <taxon>unclassified sequences</taxon>
        <taxon>metagenomes</taxon>
        <taxon>organismal metagenomes</taxon>
    </lineage>
</organism>
<evidence type="ECO:0008006" key="3">
    <source>
        <dbReference type="Google" id="ProtNLM"/>
    </source>
</evidence>
<evidence type="ECO:0000256" key="1">
    <source>
        <dbReference type="SAM" id="MobiDB-lite"/>
    </source>
</evidence>
<protein>
    <recommendedName>
        <fullName evidence="3">Four-helix bundle copper-binding protein</fullName>
    </recommendedName>
</protein>
<feature type="region of interest" description="Disordered" evidence="1">
    <location>
        <begin position="1"/>
        <end position="23"/>
    </location>
</feature>
<sequence length="143" mass="16873">MADAEEREKLKEEKENQKLKEEKENQKVKENNCILILYFYIIMPTTRKNRPASIMKKCIADCRKCISMCKKIGNMKECMKSCEDCIETCMMLIKCKFNNKYLEDCLKRMCKEACLICASICRKYDHEECQKCANSCEECARDL</sequence>
<proteinExistence type="predicted"/>
<dbReference type="Gene3D" id="1.20.1270.360">
    <property type="match status" value="1"/>
</dbReference>
<evidence type="ECO:0000313" key="2">
    <source>
        <dbReference type="EMBL" id="QHU28638.1"/>
    </source>
</evidence>
<dbReference type="EMBL" id="MN740473">
    <property type="protein sequence ID" value="QHU28638.1"/>
    <property type="molecule type" value="Genomic_DNA"/>
</dbReference>
<dbReference type="AlphaFoldDB" id="A0A6C0LFP3"/>
<reference evidence="2" key="1">
    <citation type="journal article" date="2020" name="Nature">
        <title>Giant virus diversity and host interactions through global metagenomics.</title>
        <authorList>
            <person name="Schulz F."/>
            <person name="Roux S."/>
            <person name="Paez-Espino D."/>
            <person name="Jungbluth S."/>
            <person name="Walsh D.A."/>
            <person name="Denef V.J."/>
            <person name="McMahon K.D."/>
            <person name="Konstantinidis K.T."/>
            <person name="Eloe-Fadrosh E.A."/>
            <person name="Kyrpides N.C."/>
            <person name="Woyke T."/>
        </authorList>
    </citation>
    <scope>NUCLEOTIDE SEQUENCE</scope>
    <source>
        <strain evidence="2">GVMAG-M-3300027770-73</strain>
    </source>
</reference>
<name>A0A6C0LFP3_9ZZZZ</name>
<dbReference type="Pfam" id="PF03860">
    <property type="entry name" value="Csp"/>
    <property type="match status" value="1"/>
</dbReference>
<dbReference type="InterPro" id="IPR005560">
    <property type="entry name" value="Csp_YhjQ"/>
</dbReference>
<accession>A0A6C0LFP3</accession>